<keyword evidence="10 12" id="KW-0732">Signal</keyword>
<dbReference type="PROSITE" id="PS01186">
    <property type="entry name" value="EGF_2"/>
    <property type="match status" value="2"/>
</dbReference>
<reference evidence="16" key="1">
    <citation type="submission" date="2017-02" db="UniProtKB">
        <authorList>
            <consortium name="WormBaseParasite"/>
        </authorList>
    </citation>
    <scope>IDENTIFICATION</scope>
</reference>
<dbReference type="PANTHER" id="PTHR24033">
    <property type="entry name" value="EGF-LIKE DOMAIN-CONTAINING PROTEIN"/>
    <property type="match status" value="1"/>
</dbReference>
<evidence type="ECO:0000256" key="2">
    <source>
        <dbReference type="ARBA" id="ARBA00022536"/>
    </source>
</evidence>
<dbReference type="Gene3D" id="2.10.25.10">
    <property type="entry name" value="Laminin"/>
    <property type="match status" value="3"/>
</dbReference>
<keyword evidence="4 10" id="KW-0677">Repeat</keyword>
<feature type="disulfide bond" evidence="8">
    <location>
        <begin position="289"/>
        <end position="298"/>
    </location>
</feature>
<dbReference type="Gene3D" id="2.10.25.140">
    <property type="match status" value="1"/>
</dbReference>
<dbReference type="AlphaFoldDB" id="A0A0N5BL41"/>
<feature type="disulfide bond" evidence="8">
    <location>
        <begin position="199"/>
        <end position="209"/>
    </location>
</feature>
<evidence type="ECO:0000259" key="13">
    <source>
        <dbReference type="PROSITE" id="PS50026"/>
    </source>
</evidence>
<keyword evidence="3 10" id="KW-0812">Transmembrane</keyword>
<feature type="transmembrane region" description="Helical" evidence="11">
    <location>
        <begin position="379"/>
        <end position="398"/>
    </location>
</feature>
<feature type="disulfide bond" evidence="9">
    <location>
        <begin position="185"/>
        <end position="194"/>
    </location>
</feature>
<keyword evidence="7" id="KW-0325">Glycoprotein</keyword>
<feature type="domain" description="EGF-like" evidence="13">
    <location>
        <begin position="195"/>
        <end position="227"/>
    </location>
</feature>
<evidence type="ECO:0000256" key="11">
    <source>
        <dbReference type="SAM" id="Phobius"/>
    </source>
</evidence>
<comment type="function">
    <text evidence="10">Putative Notch ligand involved in the mediation of Notch signaling.</text>
</comment>
<dbReference type="PROSITE" id="PS51051">
    <property type="entry name" value="DSL"/>
    <property type="match status" value="1"/>
</dbReference>
<dbReference type="SMART" id="SM00051">
    <property type="entry name" value="DSL"/>
    <property type="match status" value="1"/>
</dbReference>
<dbReference type="SUPFAM" id="SSF57196">
    <property type="entry name" value="EGF/Laminin"/>
    <property type="match status" value="2"/>
</dbReference>
<dbReference type="SMART" id="SM00181">
    <property type="entry name" value="EGF"/>
    <property type="match status" value="5"/>
</dbReference>
<dbReference type="Pfam" id="PF07657">
    <property type="entry name" value="MNNL"/>
    <property type="match status" value="1"/>
</dbReference>
<evidence type="ECO:0000256" key="8">
    <source>
        <dbReference type="PROSITE-ProRule" id="PRU00076"/>
    </source>
</evidence>
<feature type="disulfide bond" evidence="9">
    <location>
        <begin position="152"/>
        <end position="161"/>
    </location>
</feature>
<dbReference type="Pfam" id="PF00008">
    <property type="entry name" value="EGF"/>
    <property type="match status" value="2"/>
</dbReference>
<proteinExistence type="predicted"/>
<evidence type="ECO:0000256" key="7">
    <source>
        <dbReference type="ARBA" id="ARBA00023180"/>
    </source>
</evidence>
<keyword evidence="1 10" id="KW-0217">Developmental protein</keyword>
<accession>A0A0N5BL41</accession>
<evidence type="ECO:0000256" key="1">
    <source>
        <dbReference type="ARBA" id="ARBA00022473"/>
    </source>
</evidence>
<feature type="disulfide bond" evidence="8">
    <location>
        <begin position="217"/>
        <end position="226"/>
    </location>
</feature>
<dbReference type="InterPro" id="IPR051830">
    <property type="entry name" value="NOTCH_homolog"/>
</dbReference>
<dbReference type="InterPro" id="IPR000742">
    <property type="entry name" value="EGF"/>
</dbReference>
<dbReference type="Proteomes" id="UP000046392">
    <property type="component" value="Unplaced"/>
</dbReference>
<protein>
    <recommendedName>
        <fullName evidence="10">Delta-like protein</fullName>
    </recommendedName>
</protein>
<evidence type="ECO:0000256" key="6">
    <source>
        <dbReference type="ARBA" id="ARBA00023157"/>
    </source>
</evidence>
<evidence type="ECO:0000256" key="3">
    <source>
        <dbReference type="ARBA" id="ARBA00022692"/>
    </source>
</evidence>
<feature type="signal peptide" evidence="12">
    <location>
        <begin position="1"/>
        <end position="20"/>
    </location>
</feature>
<keyword evidence="2 8" id="KW-0245">EGF-like domain</keyword>
<dbReference type="PANTHER" id="PTHR24033:SF232">
    <property type="entry name" value="LAMININ SUBUNIT GAMMA-2-RELATED"/>
    <property type="match status" value="1"/>
</dbReference>
<keyword evidence="6 8" id="KW-1015">Disulfide bond</keyword>
<evidence type="ECO:0000256" key="4">
    <source>
        <dbReference type="ARBA" id="ARBA00022737"/>
    </source>
</evidence>
<dbReference type="STRING" id="174720.A0A0N5BL41"/>
<feature type="domain" description="EGF-like" evidence="13">
    <location>
        <begin position="301"/>
        <end position="341"/>
    </location>
</feature>
<keyword evidence="10 11" id="KW-0472">Membrane</keyword>
<sequence length="508" mass="57350">MRTFVILLFFLINLLNNIYSKGVLEVKFISFISKSGSPIEVNVCIKEYQTFVEDTGNCRFGSKSIILPKGYLTPEKNSNISHVLLFPFDMIWPKSHSLIIKGTILNEDGLKNNDSVIILYKQSFLHSGSSFLDVGKAENNSVSMHFFSSIRCDANYYGSDCSKICYNNVFKNEHFECDNDGQPICKEGWTGIKCDQPVCKNGCGLNGKCIAPDTCDCLSGYTGKTCEQCLPSVGCQNGYCMNKGNECICEDGWKGEFCDINTEPCHKKNKCKNDGICINGKNGSIKCECKEGFFGKYCQHEKLTCHSYPCKNGGTCVMTSDGSESKPVCDCLPSFYGKYCQSIKSEDDIKIGNLYKNEIAIKEDSENIKLRSINSHMELNLINIIVIVLLLIIILFLVMTRKNKILKKPSSPISRRYHTEELNPSRLEKISNYSISNDSINYGMENVYSYEPLSAIIERNRNFENIISKPQLENTAIHFNYSKNNDYDDLCSEMYCTISDQTKPKIQL</sequence>
<evidence type="ECO:0000313" key="15">
    <source>
        <dbReference type="Proteomes" id="UP000046392"/>
    </source>
</evidence>
<feature type="domain" description="DSL" evidence="14">
    <location>
        <begin position="150"/>
        <end position="194"/>
    </location>
</feature>
<dbReference type="CDD" id="cd00054">
    <property type="entry name" value="EGF_CA"/>
    <property type="match status" value="1"/>
</dbReference>
<evidence type="ECO:0000256" key="12">
    <source>
        <dbReference type="SAM" id="SignalP"/>
    </source>
</evidence>
<dbReference type="WBParaSite" id="SPAL_0000664200.1">
    <property type="protein sequence ID" value="SPAL_0000664200.1"/>
    <property type="gene ID" value="SPAL_0000664200"/>
</dbReference>
<dbReference type="GO" id="GO:0007219">
    <property type="term" value="P:Notch signaling pathway"/>
    <property type="evidence" value="ECO:0007669"/>
    <property type="project" value="InterPro"/>
</dbReference>
<dbReference type="GO" id="GO:0016020">
    <property type="term" value="C:membrane"/>
    <property type="evidence" value="ECO:0007669"/>
    <property type="project" value="UniProtKB-SubCell"/>
</dbReference>
<dbReference type="Gene3D" id="2.60.40.3510">
    <property type="match status" value="1"/>
</dbReference>
<dbReference type="Pfam" id="PF01414">
    <property type="entry name" value="DSL"/>
    <property type="match status" value="1"/>
</dbReference>
<evidence type="ECO:0000256" key="5">
    <source>
        <dbReference type="ARBA" id="ARBA00022989"/>
    </source>
</evidence>
<feature type="disulfide bond" evidence="8">
    <location>
        <begin position="331"/>
        <end position="340"/>
    </location>
</feature>
<dbReference type="InterPro" id="IPR011651">
    <property type="entry name" value="Notch_ligand_N"/>
</dbReference>
<feature type="disulfide bond" evidence="9">
    <location>
        <begin position="165"/>
        <end position="177"/>
    </location>
</feature>
<organism evidence="15 16">
    <name type="scientific">Strongyloides papillosus</name>
    <name type="common">Intestinal threadworm</name>
    <dbReference type="NCBI Taxonomy" id="174720"/>
    <lineage>
        <taxon>Eukaryota</taxon>
        <taxon>Metazoa</taxon>
        <taxon>Ecdysozoa</taxon>
        <taxon>Nematoda</taxon>
        <taxon>Chromadorea</taxon>
        <taxon>Rhabditida</taxon>
        <taxon>Tylenchina</taxon>
        <taxon>Panagrolaimomorpha</taxon>
        <taxon>Strongyloidoidea</taxon>
        <taxon>Strongyloididae</taxon>
        <taxon>Strongyloides</taxon>
    </lineage>
</organism>
<feature type="chain" id="PRO_5005894464" description="Delta-like protein" evidence="12">
    <location>
        <begin position="21"/>
        <end position="508"/>
    </location>
</feature>
<evidence type="ECO:0000256" key="10">
    <source>
        <dbReference type="RuleBase" id="RU280815"/>
    </source>
</evidence>
<evidence type="ECO:0000313" key="16">
    <source>
        <dbReference type="WBParaSite" id="SPAL_0000664200.1"/>
    </source>
</evidence>
<feature type="domain" description="EGF-like" evidence="13">
    <location>
        <begin position="261"/>
        <end position="299"/>
    </location>
</feature>
<keyword evidence="5 10" id="KW-1133">Transmembrane helix</keyword>
<evidence type="ECO:0000256" key="9">
    <source>
        <dbReference type="PROSITE-ProRule" id="PRU00377"/>
    </source>
</evidence>
<comment type="subcellular location">
    <subcellularLocation>
        <location evidence="10">Membrane</location>
        <topology evidence="10">Single-pass type I membrane protein</topology>
    </subcellularLocation>
</comment>
<comment type="caution">
    <text evidence="8">Lacks conserved residue(s) required for the propagation of feature annotation.</text>
</comment>
<evidence type="ECO:0000259" key="14">
    <source>
        <dbReference type="PROSITE" id="PS51051"/>
    </source>
</evidence>
<dbReference type="InterPro" id="IPR001774">
    <property type="entry name" value="DSL"/>
</dbReference>
<name>A0A0N5BL41_STREA</name>
<dbReference type="PROSITE" id="PS50026">
    <property type="entry name" value="EGF_3"/>
    <property type="match status" value="3"/>
</dbReference>
<keyword evidence="15" id="KW-1185">Reference proteome</keyword>
<dbReference type="PROSITE" id="PS00022">
    <property type="entry name" value="EGF_1"/>
    <property type="match status" value="4"/>
</dbReference>